<organism evidence="1 2">
    <name type="scientific">Acetivibrio clariflavus (strain DSM 19732 / NBRC 101661 / EBR45)</name>
    <name type="common">Clostridium clariflavum</name>
    <dbReference type="NCBI Taxonomy" id="720554"/>
    <lineage>
        <taxon>Bacteria</taxon>
        <taxon>Bacillati</taxon>
        <taxon>Bacillota</taxon>
        <taxon>Clostridia</taxon>
        <taxon>Eubacteriales</taxon>
        <taxon>Oscillospiraceae</taxon>
        <taxon>Acetivibrio</taxon>
    </lineage>
</organism>
<sequence>MMILEKKRILFIAPSFFGYEEKIADKMRELGAVVDYFDERSVTKPLEKALLKVNPRIFHRKTIRYYDNIIKKIANNNYDFILVIKCEMMPKETIDKLKELFPSAILCLYLYDSLRNIKGISSKLSKFDRVLSFDLEDTEKNKNIIFRPLFFIDDYKKDISNKDNKLYDISFIGTIHSDRYRIIREIKSQADKKGYKCFFYCYLQSQFMYYFYKLTKKEFRGVKKKEFKFDKIGSTDIAKIIDNTKVVLDIQHPKQTGLTMRTIEMIGMNKKLITTNESIKKYDFYNPDNIAVINRKHIEIPQDFYEKPFKKLNDKVYYKYSLEKWIIDVLGLED</sequence>
<evidence type="ECO:0000313" key="1">
    <source>
        <dbReference type="EMBL" id="AEV70622.1"/>
    </source>
</evidence>
<dbReference type="OrthoDB" id="3251881at2"/>
<name>G8LUH4_ACECE</name>
<dbReference type="AlphaFoldDB" id="G8LUH4"/>
<keyword evidence="2" id="KW-1185">Reference proteome</keyword>
<protein>
    <submittedName>
        <fullName evidence="1">Uncharacterized protein</fullName>
    </submittedName>
</protein>
<dbReference type="Proteomes" id="UP000005435">
    <property type="component" value="Chromosome"/>
</dbReference>
<reference evidence="2" key="1">
    <citation type="submission" date="2011-12" db="EMBL/GenBank/DDBJ databases">
        <title>Complete sequence of Clostridium clariflavum DSM 19732.</title>
        <authorList>
            <consortium name="US DOE Joint Genome Institute"/>
            <person name="Lucas S."/>
            <person name="Han J."/>
            <person name="Lapidus A."/>
            <person name="Cheng J.-F."/>
            <person name="Goodwin L."/>
            <person name="Pitluck S."/>
            <person name="Peters L."/>
            <person name="Teshima H."/>
            <person name="Detter J.C."/>
            <person name="Han C."/>
            <person name="Tapia R."/>
            <person name="Land M."/>
            <person name="Hauser L."/>
            <person name="Kyrpides N."/>
            <person name="Ivanova N."/>
            <person name="Pagani I."/>
            <person name="Kitzmiller T."/>
            <person name="Lynd L."/>
            <person name="Izquierdo J."/>
            <person name="Woyke T."/>
        </authorList>
    </citation>
    <scope>NUCLEOTIDE SEQUENCE [LARGE SCALE GENOMIC DNA]</scope>
    <source>
        <strain evidence="2">DSM 19732 / NBRC 101661 / EBR45</strain>
    </source>
</reference>
<dbReference type="STRING" id="720554.Clocl_4195"/>
<dbReference type="HOGENOM" id="CLU_066435_1_0_9"/>
<reference evidence="1 2" key="2">
    <citation type="journal article" date="2012" name="Stand. Genomic Sci.">
        <title>Complete Genome Sequence of Clostridium clariflavum DSM 19732.</title>
        <authorList>
            <person name="Izquierdo J.A."/>
            <person name="Goodwin L."/>
            <person name="Davenport K.W."/>
            <person name="Teshima H."/>
            <person name="Bruce D."/>
            <person name="Detter C."/>
            <person name="Tapia R."/>
            <person name="Han S."/>
            <person name="Land M."/>
            <person name="Hauser L."/>
            <person name="Jeffries C.D."/>
            <person name="Han J."/>
            <person name="Pitluck S."/>
            <person name="Nolan M."/>
            <person name="Chen A."/>
            <person name="Huntemann M."/>
            <person name="Mavromatis K."/>
            <person name="Mikhailova N."/>
            <person name="Liolios K."/>
            <person name="Woyke T."/>
            <person name="Lynd L.R."/>
        </authorList>
    </citation>
    <scope>NUCLEOTIDE SEQUENCE [LARGE SCALE GENOMIC DNA]</scope>
    <source>
        <strain evidence="2">DSM 19732 / NBRC 101661 / EBR45</strain>
    </source>
</reference>
<proteinExistence type="predicted"/>
<dbReference type="KEGG" id="ccl:Clocl_4195"/>
<accession>G8LUH4</accession>
<gene>
    <name evidence="1" type="ordered locus">Clocl_4195</name>
</gene>
<dbReference type="EMBL" id="CP003065">
    <property type="protein sequence ID" value="AEV70622.1"/>
    <property type="molecule type" value="Genomic_DNA"/>
</dbReference>
<evidence type="ECO:0000313" key="2">
    <source>
        <dbReference type="Proteomes" id="UP000005435"/>
    </source>
</evidence>
<dbReference type="eggNOG" id="COG4641">
    <property type="taxonomic scope" value="Bacteria"/>
</dbReference>